<reference evidence="4 5" key="1">
    <citation type="submission" date="2019-02" db="EMBL/GenBank/DDBJ databases">
        <title>Deep-cultivation of Planctomycetes and their phenomic and genomic characterization uncovers novel biology.</title>
        <authorList>
            <person name="Wiegand S."/>
            <person name="Jogler M."/>
            <person name="Boedeker C."/>
            <person name="Pinto D."/>
            <person name="Vollmers J."/>
            <person name="Rivas-Marin E."/>
            <person name="Kohn T."/>
            <person name="Peeters S.H."/>
            <person name="Heuer A."/>
            <person name="Rast P."/>
            <person name="Oberbeckmann S."/>
            <person name="Bunk B."/>
            <person name="Jeske O."/>
            <person name="Meyerdierks A."/>
            <person name="Storesund J.E."/>
            <person name="Kallscheuer N."/>
            <person name="Luecker S."/>
            <person name="Lage O.M."/>
            <person name="Pohl T."/>
            <person name="Merkel B.J."/>
            <person name="Hornburger P."/>
            <person name="Mueller R.-W."/>
            <person name="Bruemmer F."/>
            <person name="Labrenz M."/>
            <person name="Spormann A.M."/>
            <person name="Op den Camp H."/>
            <person name="Overmann J."/>
            <person name="Amann R."/>
            <person name="Jetten M.S.M."/>
            <person name="Mascher T."/>
            <person name="Medema M.H."/>
            <person name="Devos D.P."/>
            <person name="Kaster A.-K."/>
            <person name="Ovreas L."/>
            <person name="Rohde M."/>
            <person name="Galperin M.Y."/>
            <person name="Jogler C."/>
        </authorList>
    </citation>
    <scope>NUCLEOTIDE SEQUENCE [LARGE SCALE GENOMIC DNA]</scope>
    <source>
        <strain evidence="4 5">Pan216</strain>
    </source>
</reference>
<evidence type="ECO:0000256" key="1">
    <source>
        <dbReference type="ARBA" id="ARBA00023002"/>
    </source>
</evidence>
<organism evidence="4 5">
    <name type="scientific">Kolteria novifilia</name>
    <dbReference type="NCBI Taxonomy" id="2527975"/>
    <lineage>
        <taxon>Bacteria</taxon>
        <taxon>Pseudomonadati</taxon>
        <taxon>Planctomycetota</taxon>
        <taxon>Planctomycetia</taxon>
        <taxon>Kolteriales</taxon>
        <taxon>Kolteriaceae</taxon>
        <taxon>Kolteria</taxon>
    </lineage>
</organism>
<dbReference type="Proteomes" id="UP000317093">
    <property type="component" value="Chromosome"/>
</dbReference>
<proteinExistence type="predicted"/>
<dbReference type="PANTHER" id="PTHR42845">
    <property type="entry name" value="COENZYME F420-REDUCING HYDROGENASE, GAMMA SUBUNIT"/>
    <property type="match status" value="1"/>
</dbReference>
<dbReference type="EC" id="1.12.1.2" evidence="4"/>
<sequence length="188" mass="20677">MTNATRPRLATIWLDGCSGCHMSLLDMDERLIDIASVADIVFSPTVDTKEFPENVDVTLMEGAIGSDEDVEKARKIRSRTKILVSMGDCALTANVVSMRNLFTVEDVLARAYDEPGSGNVPEPRPGESRAPKRYVPKLQTKARPVHEVVEVDYFLPGCPPPADAIHYTITELLAGRAPDPSHLTRFGR</sequence>
<dbReference type="EMBL" id="CP036279">
    <property type="protein sequence ID" value="QDU59732.1"/>
    <property type="molecule type" value="Genomic_DNA"/>
</dbReference>
<dbReference type="GO" id="GO:0003677">
    <property type="term" value="F:DNA binding"/>
    <property type="evidence" value="ECO:0007669"/>
    <property type="project" value="UniProtKB-KW"/>
</dbReference>
<evidence type="ECO:0000259" key="3">
    <source>
        <dbReference type="Pfam" id="PF01058"/>
    </source>
</evidence>
<dbReference type="Pfam" id="PF01058">
    <property type="entry name" value="Oxidored_q6"/>
    <property type="match status" value="1"/>
</dbReference>
<protein>
    <submittedName>
        <fullName evidence="4">NAD-reducing hydrogenase HoxS subunit delta</fullName>
        <ecNumber evidence="4">1.12.1.2</ecNumber>
    </submittedName>
</protein>
<dbReference type="PANTHER" id="PTHR42845:SF1">
    <property type="entry name" value="HYDROGENASE SMALL SUBUNIT"/>
    <property type="match status" value="1"/>
</dbReference>
<dbReference type="GO" id="GO:0047985">
    <property type="term" value="F:hydrogen dehydrogenase activity"/>
    <property type="evidence" value="ECO:0007669"/>
    <property type="project" value="UniProtKB-EC"/>
</dbReference>
<dbReference type="Gene3D" id="3.40.50.700">
    <property type="entry name" value="NADH:ubiquinone oxidoreductase-like, 20kDa subunit"/>
    <property type="match status" value="1"/>
</dbReference>
<dbReference type="InterPro" id="IPR006137">
    <property type="entry name" value="NADH_UbQ_OxRdtase-like_20kDa"/>
</dbReference>
<evidence type="ECO:0000256" key="2">
    <source>
        <dbReference type="SAM" id="MobiDB-lite"/>
    </source>
</evidence>
<dbReference type="RefSeq" id="WP_145254466.1">
    <property type="nucleotide sequence ID" value="NZ_CP036279.1"/>
</dbReference>
<keyword evidence="4" id="KW-0371">Homeobox</keyword>
<name>A0A518AYD3_9BACT</name>
<keyword evidence="5" id="KW-1185">Reference proteome</keyword>
<dbReference type="AlphaFoldDB" id="A0A518AYD3"/>
<keyword evidence="1 4" id="KW-0560">Oxidoreductase</keyword>
<dbReference type="GO" id="GO:0051536">
    <property type="term" value="F:iron-sulfur cluster binding"/>
    <property type="evidence" value="ECO:0007669"/>
    <property type="project" value="InterPro"/>
</dbReference>
<feature type="region of interest" description="Disordered" evidence="2">
    <location>
        <begin position="113"/>
        <end position="132"/>
    </location>
</feature>
<dbReference type="OrthoDB" id="9787729at2"/>
<dbReference type="InterPro" id="IPR037024">
    <property type="entry name" value="NiFe_Hase_small_N_sf"/>
</dbReference>
<dbReference type="SUPFAM" id="SSF56770">
    <property type="entry name" value="HydA/Nqo6-like"/>
    <property type="match status" value="1"/>
</dbReference>
<evidence type="ECO:0000313" key="4">
    <source>
        <dbReference type="EMBL" id="QDU59732.1"/>
    </source>
</evidence>
<evidence type="ECO:0000313" key="5">
    <source>
        <dbReference type="Proteomes" id="UP000317093"/>
    </source>
</evidence>
<dbReference type="InterPro" id="IPR051349">
    <property type="entry name" value="Hydrogenase_assoc-protein"/>
</dbReference>
<feature type="domain" description="NADH:ubiquinone oxidoreductase-like 20kDa subunit" evidence="3">
    <location>
        <begin position="17"/>
        <end position="172"/>
    </location>
</feature>
<gene>
    <name evidence="4" type="primary">hoxY</name>
    <name evidence="4" type="ORF">Pan216_05640</name>
</gene>
<dbReference type="KEGG" id="knv:Pan216_05640"/>
<accession>A0A518AYD3</accession>